<name>A0AAV4DJF0_9GAST</name>
<protein>
    <submittedName>
        <fullName evidence="2">Uncharacterized protein</fullName>
    </submittedName>
</protein>
<evidence type="ECO:0000313" key="3">
    <source>
        <dbReference type="Proteomes" id="UP000735302"/>
    </source>
</evidence>
<dbReference type="Proteomes" id="UP000735302">
    <property type="component" value="Unassembled WGS sequence"/>
</dbReference>
<evidence type="ECO:0000313" key="2">
    <source>
        <dbReference type="EMBL" id="GFO44159.1"/>
    </source>
</evidence>
<feature type="region of interest" description="Disordered" evidence="1">
    <location>
        <begin position="207"/>
        <end position="267"/>
    </location>
</feature>
<proteinExistence type="predicted"/>
<dbReference type="AlphaFoldDB" id="A0AAV4DJF0"/>
<keyword evidence="3" id="KW-1185">Reference proteome</keyword>
<dbReference type="PANTHER" id="PTHR33964:SF1">
    <property type="entry name" value="RE45066P"/>
    <property type="match status" value="1"/>
</dbReference>
<comment type="caution">
    <text evidence="2">The sequence shown here is derived from an EMBL/GenBank/DDBJ whole genome shotgun (WGS) entry which is preliminary data.</text>
</comment>
<dbReference type="EMBL" id="BLXT01007928">
    <property type="protein sequence ID" value="GFO44159.1"/>
    <property type="molecule type" value="Genomic_DNA"/>
</dbReference>
<reference evidence="2 3" key="1">
    <citation type="journal article" date="2021" name="Elife">
        <title>Chloroplast acquisition without the gene transfer in kleptoplastic sea slugs, Plakobranchus ocellatus.</title>
        <authorList>
            <person name="Maeda T."/>
            <person name="Takahashi S."/>
            <person name="Yoshida T."/>
            <person name="Shimamura S."/>
            <person name="Takaki Y."/>
            <person name="Nagai Y."/>
            <person name="Toyoda A."/>
            <person name="Suzuki Y."/>
            <person name="Arimoto A."/>
            <person name="Ishii H."/>
            <person name="Satoh N."/>
            <person name="Nishiyama T."/>
            <person name="Hasebe M."/>
            <person name="Maruyama T."/>
            <person name="Minagawa J."/>
            <person name="Obokata J."/>
            <person name="Shigenobu S."/>
        </authorList>
    </citation>
    <scope>NUCLEOTIDE SEQUENCE [LARGE SCALE GENOMIC DNA]</scope>
</reference>
<organism evidence="2 3">
    <name type="scientific">Plakobranchus ocellatus</name>
    <dbReference type="NCBI Taxonomy" id="259542"/>
    <lineage>
        <taxon>Eukaryota</taxon>
        <taxon>Metazoa</taxon>
        <taxon>Spiralia</taxon>
        <taxon>Lophotrochozoa</taxon>
        <taxon>Mollusca</taxon>
        <taxon>Gastropoda</taxon>
        <taxon>Heterobranchia</taxon>
        <taxon>Euthyneura</taxon>
        <taxon>Panpulmonata</taxon>
        <taxon>Sacoglossa</taxon>
        <taxon>Placobranchoidea</taxon>
        <taxon>Plakobranchidae</taxon>
        <taxon>Plakobranchus</taxon>
    </lineage>
</organism>
<gene>
    <name evidence="2" type="ORF">PoB_007066400</name>
</gene>
<sequence>MIFIFPTVSGLARGVCPSDLSTEARDCFSTYNVKAQSMQRSPLKLCCGVDVETLRAFCHSYIKGMRCVHILRSSCPAENHYMIDNGLVDLRGAEKALNSLCVNDSIIEQYAQYQGCLTYAGSGSEACFATHLLDNRDATDNIRFLSTVNTDNMDEFCRKMKATVTCVQSNVRRVCGQGRQQAVKLASILVKLMVRHSTDCDYEVDIRHPQHNPREPYQSNPAYISDDHVGDGSSSNSKHGRSGGGSGSGSWTSNTKKRQGSEKENFATNLRPSTLSAFFITSLLLFLQYSRL</sequence>
<accession>A0AAV4DJF0</accession>
<dbReference type="PANTHER" id="PTHR33964">
    <property type="entry name" value="RE45066P-RELATED"/>
    <property type="match status" value="1"/>
</dbReference>
<evidence type="ECO:0000256" key="1">
    <source>
        <dbReference type="SAM" id="MobiDB-lite"/>
    </source>
</evidence>